<proteinExistence type="predicted"/>
<gene>
    <name evidence="2" type="ORF">MNBD_GAMMA18-268</name>
</gene>
<dbReference type="EMBL" id="UOFP01000319">
    <property type="protein sequence ID" value="VAW90315.1"/>
    <property type="molecule type" value="Genomic_DNA"/>
</dbReference>
<accession>A0A3B0ZA78</accession>
<feature type="non-terminal residue" evidence="2">
    <location>
        <position position="1"/>
    </location>
</feature>
<protein>
    <submittedName>
        <fullName evidence="2">Uncharacterized protein</fullName>
    </submittedName>
</protein>
<evidence type="ECO:0000313" key="2">
    <source>
        <dbReference type="EMBL" id="VAW90315.1"/>
    </source>
</evidence>
<name>A0A3B0ZA78_9ZZZZ</name>
<feature type="region of interest" description="Disordered" evidence="1">
    <location>
        <begin position="20"/>
        <end position="45"/>
    </location>
</feature>
<evidence type="ECO:0000256" key="1">
    <source>
        <dbReference type="SAM" id="MobiDB-lite"/>
    </source>
</evidence>
<organism evidence="2">
    <name type="scientific">hydrothermal vent metagenome</name>
    <dbReference type="NCBI Taxonomy" id="652676"/>
    <lineage>
        <taxon>unclassified sequences</taxon>
        <taxon>metagenomes</taxon>
        <taxon>ecological metagenomes</taxon>
    </lineage>
</organism>
<sequence>GDGWIAELLGLDPHTVSKGRRQLLERDVERSRYRGRTPTPPKSSK</sequence>
<reference evidence="2" key="1">
    <citation type="submission" date="2018-06" db="EMBL/GenBank/DDBJ databases">
        <authorList>
            <person name="Zhirakovskaya E."/>
        </authorList>
    </citation>
    <scope>NUCLEOTIDE SEQUENCE</scope>
</reference>
<feature type="compositionally biased region" description="Basic and acidic residues" evidence="1">
    <location>
        <begin position="22"/>
        <end position="32"/>
    </location>
</feature>
<dbReference type="AlphaFoldDB" id="A0A3B0ZA78"/>